<dbReference type="NCBIfam" id="TIGR01737">
    <property type="entry name" value="FGAM_synth_I"/>
    <property type="match status" value="1"/>
</dbReference>
<comment type="subunit">
    <text evidence="8">Part of the FGAM synthase complex composed of 1 PurL, 1 PurQ and 2 PurS subunits.</text>
</comment>
<organism evidence="9 10">
    <name type="scientific">candidate division WOR-1 bacterium DG_54_3</name>
    <dbReference type="NCBI Taxonomy" id="1703775"/>
    <lineage>
        <taxon>Bacteria</taxon>
        <taxon>Bacillati</taxon>
        <taxon>Saganbacteria</taxon>
    </lineage>
</organism>
<dbReference type="GO" id="GO:0006189">
    <property type="term" value="P:'de novo' IMP biosynthetic process"/>
    <property type="evidence" value="ECO:0007669"/>
    <property type="project" value="UniProtKB-UniRule"/>
</dbReference>
<dbReference type="Proteomes" id="UP000051861">
    <property type="component" value="Unassembled WGS sequence"/>
</dbReference>
<evidence type="ECO:0000313" key="9">
    <source>
        <dbReference type="EMBL" id="KPJ70107.1"/>
    </source>
</evidence>
<keyword evidence="7 8" id="KW-0315">Glutamine amidotransferase</keyword>
<dbReference type="SUPFAM" id="SSF52317">
    <property type="entry name" value="Class I glutamine amidotransferase-like"/>
    <property type="match status" value="1"/>
</dbReference>
<keyword evidence="4 8" id="KW-0658">Purine biosynthesis</keyword>
<dbReference type="InterPro" id="IPR010075">
    <property type="entry name" value="PRibForGlyAmidine_synth_PurQ"/>
</dbReference>
<name>A0A0S7Y6V2_UNCSA</name>
<keyword evidence="2 8" id="KW-0436">Ligase</keyword>
<dbReference type="NCBIfam" id="NF002957">
    <property type="entry name" value="PRK03619.1"/>
    <property type="match status" value="1"/>
</dbReference>
<protein>
    <recommendedName>
        <fullName evidence="8">Phosphoribosylformylglycinamidine synthase subunit PurQ</fullName>
        <shortName evidence="8">FGAM synthase</shortName>
        <ecNumber evidence="8">6.3.5.3</ecNumber>
    </recommendedName>
    <alternativeName>
        <fullName evidence="8">Formylglycinamide ribonucleotide amidotransferase subunit I</fullName>
        <shortName evidence="8">FGAR amidotransferase I</shortName>
        <shortName evidence="8">FGAR-AT I</shortName>
    </alternativeName>
    <alternativeName>
        <fullName evidence="8">Glutaminase PurQ</fullName>
        <ecNumber evidence="8">3.5.1.2</ecNumber>
    </alternativeName>
    <alternativeName>
        <fullName evidence="8">Phosphoribosylformylglycinamidine synthase subunit I</fullName>
    </alternativeName>
</protein>
<evidence type="ECO:0000256" key="6">
    <source>
        <dbReference type="ARBA" id="ARBA00022840"/>
    </source>
</evidence>
<dbReference type="GO" id="GO:0005524">
    <property type="term" value="F:ATP binding"/>
    <property type="evidence" value="ECO:0007669"/>
    <property type="project" value="UniProtKB-KW"/>
</dbReference>
<comment type="catalytic activity">
    <reaction evidence="8">
        <text>L-glutamine + H2O = L-glutamate + NH4(+)</text>
        <dbReference type="Rhea" id="RHEA:15889"/>
        <dbReference type="ChEBI" id="CHEBI:15377"/>
        <dbReference type="ChEBI" id="CHEBI:28938"/>
        <dbReference type="ChEBI" id="CHEBI:29985"/>
        <dbReference type="ChEBI" id="CHEBI:58359"/>
        <dbReference type="EC" id="3.5.1.2"/>
    </reaction>
</comment>
<evidence type="ECO:0000256" key="7">
    <source>
        <dbReference type="ARBA" id="ARBA00022962"/>
    </source>
</evidence>
<dbReference type="GO" id="GO:0004642">
    <property type="term" value="F:phosphoribosylformylglycinamidine synthase activity"/>
    <property type="evidence" value="ECO:0007669"/>
    <property type="project" value="UniProtKB-UniRule"/>
</dbReference>
<comment type="subcellular location">
    <subcellularLocation>
        <location evidence="8">Cytoplasm</location>
    </subcellularLocation>
</comment>
<dbReference type="EC" id="3.5.1.2" evidence="8"/>
<evidence type="ECO:0000256" key="1">
    <source>
        <dbReference type="ARBA" id="ARBA00022490"/>
    </source>
</evidence>
<feature type="active site" evidence="8">
    <location>
        <position position="203"/>
    </location>
</feature>
<gene>
    <name evidence="8" type="primary">purQ</name>
    <name evidence="9" type="ORF">AMJ44_00780</name>
</gene>
<dbReference type="EC" id="6.3.5.3" evidence="8"/>
<dbReference type="Gene3D" id="3.40.50.880">
    <property type="match status" value="1"/>
</dbReference>
<evidence type="ECO:0000256" key="2">
    <source>
        <dbReference type="ARBA" id="ARBA00022598"/>
    </source>
</evidence>
<keyword evidence="1 8" id="KW-0963">Cytoplasm</keyword>
<dbReference type="PROSITE" id="PS51273">
    <property type="entry name" value="GATASE_TYPE_1"/>
    <property type="match status" value="1"/>
</dbReference>
<evidence type="ECO:0000256" key="8">
    <source>
        <dbReference type="HAMAP-Rule" id="MF_00421"/>
    </source>
</evidence>
<feature type="active site" evidence="8">
    <location>
        <position position="205"/>
    </location>
</feature>
<evidence type="ECO:0000256" key="5">
    <source>
        <dbReference type="ARBA" id="ARBA00022801"/>
    </source>
</evidence>
<dbReference type="Pfam" id="PF13507">
    <property type="entry name" value="GATase_5"/>
    <property type="match status" value="1"/>
</dbReference>
<sequence length="232" mass="25834">MKFGVVVFPGSNCDQDCFYVVKDVLKQPVEYIWHKETKLDSFDCIVLPGGFSYGDYLRTGAIARFSPVMDAIIDFAEKGGVVMGICNGFQILLEAGLLPGAMLRNANLHFICKYVCIKTENTNTPFTNLCNKNRVLKIPIAHNEGNYYIDEQGLKNLEKNGQIAFRYCRQDGAMDKDFNPNGALANIAGITNKEGNVLGMMPHPERCSEQELGSEDGFLIFKSIVGWLNKRG</sequence>
<dbReference type="HAMAP" id="MF_00421">
    <property type="entry name" value="PurQ"/>
    <property type="match status" value="1"/>
</dbReference>
<dbReference type="UniPathway" id="UPA00074">
    <property type="reaction ID" value="UER00128"/>
</dbReference>
<evidence type="ECO:0000256" key="4">
    <source>
        <dbReference type="ARBA" id="ARBA00022755"/>
    </source>
</evidence>
<accession>A0A0S7Y6V2</accession>
<dbReference type="InterPro" id="IPR029062">
    <property type="entry name" value="Class_I_gatase-like"/>
</dbReference>
<dbReference type="CDD" id="cd01740">
    <property type="entry name" value="GATase1_FGAR_AT"/>
    <property type="match status" value="1"/>
</dbReference>
<comment type="function">
    <text evidence="8">Part of the phosphoribosylformylglycinamidine synthase complex involved in the purines biosynthetic pathway. Catalyzes the ATP-dependent conversion of formylglycinamide ribonucleotide (FGAR) and glutamine to yield formylglycinamidine ribonucleotide (FGAM) and glutamate. The FGAM synthase complex is composed of three subunits. PurQ produces an ammonia molecule by converting glutamine to glutamate. PurL transfers the ammonia molecule to FGAR to form FGAM in an ATP-dependent manner. PurS interacts with PurQ and PurL and is thought to assist in the transfer of the ammonia molecule from PurQ to PurL.</text>
</comment>
<evidence type="ECO:0000313" key="10">
    <source>
        <dbReference type="Proteomes" id="UP000051861"/>
    </source>
</evidence>
<dbReference type="PANTHER" id="PTHR47552">
    <property type="entry name" value="PHOSPHORIBOSYLFORMYLGLYCINAMIDINE SYNTHASE SUBUNIT PURQ"/>
    <property type="match status" value="1"/>
</dbReference>
<evidence type="ECO:0000256" key="3">
    <source>
        <dbReference type="ARBA" id="ARBA00022741"/>
    </source>
</evidence>
<comment type="pathway">
    <text evidence="8">Purine metabolism; IMP biosynthesis via de novo pathway; 5-amino-1-(5-phospho-D-ribosyl)imidazole from N(2)-formyl-N(1)-(5-phospho-D-ribosyl)glycinamide: step 1/2.</text>
</comment>
<dbReference type="PANTHER" id="PTHR47552:SF1">
    <property type="entry name" value="PHOSPHORIBOSYLFORMYLGLYCINAMIDINE SYNTHASE SUBUNIT PURQ"/>
    <property type="match status" value="1"/>
</dbReference>
<feature type="active site" description="Nucleophile" evidence="8">
    <location>
        <position position="86"/>
    </location>
</feature>
<reference evidence="9 10" key="1">
    <citation type="journal article" date="2015" name="Microbiome">
        <title>Genomic resolution of linkages in carbon, nitrogen, and sulfur cycling among widespread estuary sediment bacteria.</title>
        <authorList>
            <person name="Baker B.J."/>
            <person name="Lazar C.S."/>
            <person name="Teske A.P."/>
            <person name="Dick G.J."/>
        </authorList>
    </citation>
    <scope>NUCLEOTIDE SEQUENCE [LARGE SCALE GENOMIC DNA]</scope>
    <source>
        <strain evidence="9">DG_54_3</strain>
    </source>
</reference>
<dbReference type="PATRIC" id="fig|1703775.3.peg.148"/>
<dbReference type="GO" id="GO:0005737">
    <property type="term" value="C:cytoplasm"/>
    <property type="evidence" value="ECO:0007669"/>
    <property type="project" value="UniProtKB-SubCell"/>
</dbReference>
<comment type="catalytic activity">
    <reaction evidence="8">
        <text>N(2)-formyl-N(1)-(5-phospho-beta-D-ribosyl)glycinamide + L-glutamine + ATP + H2O = 2-formamido-N(1)-(5-O-phospho-beta-D-ribosyl)acetamidine + L-glutamate + ADP + phosphate + H(+)</text>
        <dbReference type="Rhea" id="RHEA:17129"/>
        <dbReference type="ChEBI" id="CHEBI:15377"/>
        <dbReference type="ChEBI" id="CHEBI:15378"/>
        <dbReference type="ChEBI" id="CHEBI:29985"/>
        <dbReference type="ChEBI" id="CHEBI:30616"/>
        <dbReference type="ChEBI" id="CHEBI:43474"/>
        <dbReference type="ChEBI" id="CHEBI:58359"/>
        <dbReference type="ChEBI" id="CHEBI:147286"/>
        <dbReference type="ChEBI" id="CHEBI:147287"/>
        <dbReference type="ChEBI" id="CHEBI:456216"/>
        <dbReference type="EC" id="6.3.5.3"/>
    </reaction>
</comment>
<keyword evidence="5 8" id="KW-0378">Hydrolase</keyword>
<dbReference type="EMBL" id="LIZX01000007">
    <property type="protein sequence ID" value="KPJ70107.1"/>
    <property type="molecule type" value="Genomic_DNA"/>
</dbReference>
<dbReference type="AlphaFoldDB" id="A0A0S7Y6V2"/>
<keyword evidence="3 8" id="KW-0547">Nucleotide-binding</keyword>
<dbReference type="PIRSF" id="PIRSF001586">
    <property type="entry name" value="FGAM_synth_I"/>
    <property type="match status" value="1"/>
</dbReference>
<proteinExistence type="inferred from homology"/>
<dbReference type="SMART" id="SM01211">
    <property type="entry name" value="GATase_5"/>
    <property type="match status" value="1"/>
</dbReference>
<dbReference type="GO" id="GO:0004359">
    <property type="term" value="F:glutaminase activity"/>
    <property type="evidence" value="ECO:0007669"/>
    <property type="project" value="UniProtKB-EC"/>
</dbReference>
<keyword evidence="6 8" id="KW-0067">ATP-binding</keyword>
<comment type="caution">
    <text evidence="9">The sequence shown here is derived from an EMBL/GenBank/DDBJ whole genome shotgun (WGS) entry which is preliminary data.</text>
</comment>